<dbReference type="AlphaFoldDB" id="A0AAV1DPZ5"/>
<sequence>MGLLERRTSFLFLLILFISFLVGIRGASADSILVQNGTFLCNGTVGGCFSGGNLDDFDGGELLRHYAAGSRWLLQAARTISYGVTQNRNQPACPTAKYSDCIVPGGGGRPCADYNRCKRAVGG</sequence>
<evidence type="ECO:0000256" key="1">
    <source>
        <dbReference type="SAM" id="SignalP"/>
    </source>
</evidence>
<reference evidence="2" key="1">
    <citation type="submission" date="2023-03" db="EMBL/GenBank/DDBJ databases">
        <authorList>
            <person name="Julca I."/>
        </authorList>
    </citation>
    <scope>NUCLEOTIDE SEQUENCE</scope>
</reference>
<accession>A0AAV1DPZ5</accession>
<protein>
    <submittedName>
        <fullName evidence="2">OLC1v1009789C1</fullName>
    </submittedName>
</protein>
<evidence type="ECO:0000313" key="2">
    <source>
        <dbReference type="EMBL" id="CAI9109869.1"/>
    </source>
</evidence>
<dbReference type="EMBL" id="OX459123">
    <property type="protein sequence ID" value="CAI9109869.1"/>
    <property type="molecule type" value="Genomic_DNA"/>
</dbReference>
<name>A0AAV1DPZ5_OLDCO</name>
<proteinExistence type="predicted"/>
<organism evidence="2 3">
    <name type="scientific">Oldenlandia corymbosa var. corymbosa</name>
    <dbReference type="NCBI Taxonomy" id="529605"/>
    <lineage>
        <taxon>Eukaryota</taxon>
        <taxon>Viridiplantae</taxon>
        <taxon>Streptophyta</taxon>
        <taxon>Embryophyta</taxon>
        <taxon>Tracheophyta</taxon>
        <taxon>Spermatophyta</taxon>
        <taxon>Magnoliopsida</taxon>
        <taxon>eudicotyledons</taxon>
        <taxon>Gunneridae</taxon>
        <taxon>Pentapetalae</taxon>
        <taxon>asterids</taxon>
        <taxon>lamiids</taxon>
        <taxon>Gentianales</taxon>
        <taxon>Rubiaceae</taxon>
        <taxon>Rubioideae</taxon>
        <taxon>Spermacoceae</taxon>
        <taxon>Hedyotis-Oldenlandia complex</taxon>
        <taxon>Oldenlandia</taxon>
    </lineage>
</organism>
<keyword evidence="1" id="KW-0732">Signal</keyword>
<dbReference type="Proteomes" id="UP001161247">
    <property type="component" value="Chromosome 6"/>
</dbReference>
<evidence type="ECO:0000313" key="3">
    <source>
        <dbReference type="Proteomes" id="UP001161247"/>
    </source>
</evidence>
<keyword evidence="3" id="KW-1185">Reference proteome</keyword>
<feature type="signal peptide" evidence="1">
    <location>
        <begin position="1"/>
        <end position="29"/>
    </location>
</feature>
<gene>
    <name evidence="2" type="ORF">OLC1_LOCUS17660</name>
</gene>
<feature type="chain" id="PRO_5043762902" evidence="1">
    <location>
        <begin position="30"/>
        <end position="123"/>
    </location>
</feature>